<reference evidence="3 4" key="1">
    <citation type="journal article" date="2024" name="Nat. Commun.">
        <title>Phylogenomics reveals the evolutionary origins of lichenization in chlorophyte algae.</title>
        <authorList>
            <person name="Puginier C."/>
            <person name="Libourel C."/>
            <person name="Otte J."/>
            <person name="Skaloud P."/>
            <person name="Haon M."/>
            <person name="Grisel S."/>
            <person name="Petersen M."/>
            <person name="Berrin J.G."/>
            <person name="Delaux P.M."/>
            <person name="Dal Grande F."/>
            <person name="Keller J."/>
        </authorList>
    </citation>
    <scope>NUCLEOTIDE SEQUENCE [LARGE SCALE GENOMIC DNA]</scope>
    <source>
        <strain evidence="3 4">SAG 2036</strain>
    </source>
</reference>
<protein>
    <recommendedName>
        <fullName evidence="2">PIN domain-containing protein</fullName>
    </recommendedName>
</protein>
<dbReference type="SMART" id="SM00670">
    <property type="entry name" value="PINc"/>
    <property type="match status" value="1"/>
</dbReference>
<dbReference type="EMBL" id="JALJOQ010000105">
    <property type="protein sequence ID" value="KAK9797753.1"/>
    <property type="molecule type" value="Genomic_DNA"/>
</dbReference>
<organism evidence="3 4">
    <name type="scientific">Symbiochloris irregularis</name>
    <dbReference type="NCBI Taxonomy" id="706552"/>
    <lineage>
        <taxon>Eukaryota</taxon>
        <taxon>Viridiplantae</taxon>
        <taxon>Chlorophyta</taxon>
        <taxon>core chlorophytes</taxon>
        <taxon>Trebouxiophyceae</taxon>
        <taxon>Trebouxiales</taxon>
        <taxon>Trebouxiaceae</taxon>
        <taxon>Symbiochloris</taxon>
    </lineage>
</organism>
<dbReference type="PANTHER" id="PTHR16161">
    <property type="entry name" value="TRANSCRIPTIONAL PROTEIN SWT1"/>
    <property type="match status" value="1"/>
</dbReference>
<feature type="domain" description="PIN" evidence="2">
    <location>
        <begin position="234"/>
        <end position="375"/>
    </location>
</feature>
<dbReference type="InterPro" id="IPR002716">
    <property type="entry name" value="PIN_dom"/>
</dbReference>
<dbReference type="Pfam" id="PF13638">
    <property type="entry name" value="PIN_4"/>
    <property type="match status" value="1"/>
</dbReference>
<comment type="caution">
    <text evidence="3">The sequence shown here is derived from an EMBL/GenBank/DDBJ whole genome shotgun (WGS) entry which is preliminary data.</text>
</comment>
<evidence type="ECO:0000259" key="2">
    <source>
        <dbReference type="SMART" id="SM00670"/>
    </source>
</evidence>
<evidence type="ECO:0000313" key="4">
    <source>
        <dbReference type="Proteomes" id="UP001465755"/>
    </source>
</evidence>
<dbReference type="CDD" id="cd18727">
    <property type="entry name" value="PIN_Swt1-like"/>
    <property type="match status" value="1"/>
</dbReference>
<dbReference type="InterPro" id="IPR029060">
    <property type="entry name" value="PIN-like_dom_sf"/>
</dbReference>
<name>A0AAW1NXJ8_9CHLO</name>
<evidence type="ECO:0000256" key="1">
    <source>
        <dbReference type="SAM" id="MobiDB-lite"/>
    </source>
</evidence>
<proteinExistence type="predicted"/>
<dbReference type="GO" id="GO:0005634">
    <property type="term" value="C:nucleus"/>
    <property type="evidence" value="ECO:0007669"/>
    <property type="project" value="TreeGrafter"/>
</dbReference>
<dbReference type="PANTHER" id="PTHR16161:SF0">
    <property type="entry name" value="TRANSCRIPTIONAL PROTEIN SWT1"/>
    <property type="match status" value="1"/>
</dbReference>
<sequence>MAKRADLEVGASTINLLLDALGSNFEQKAVVEGVIDGASVKVRNRAFTGPRGGRVVKLEGFEHALASAASVILSVLASAEVYRHWASELEVSSWAYADPVNKGKVHTGFPMKTIIYWRKSGPFTDDMLVHHKPADCWLPLWLARSIHEMESPPKGSIQSALLESRQQALEAFGDGDEAMMDMEGQEADAMTRELISFRQPGNSLHQYAASVSEEANSVQLPDAMDYTPEGKRQLTVVLDTNVLVEKLSLLQQMCEAFAKLLQSASDNVVPCIVIPSIVLAELDGLKKGESHVAARSRRAMRWLDSAHKESQNVIRGQTALDRRKAAQLYRSPDSPPTNDDLVLYCAMYLRERQSEGSQPGLAKVFLLTDDVNLRVRAHAEQLGALGFEEAPCSTQQAIDLCLAVNRGTAGAQVIEGTLVPQMLWKLQEDDFWIQAPEQIISKPRPWAAETAVQVLLDQWSTFGEMAGTKRRQTEALAKRLRQLVGGKGPRKSPQDDLEGAQVLLELLQALGPPDLRDEEPQEGTSHPSGAGPQAAAPSQQPVFIEMLEQTLENIVSPQAAQQLAAATQQLWDVLSNEQQAAHSEWTPESRQQMVNCFRDRTHAATLYKKMALLQQIADSLQQQHLTAK</sequence>
<dbReference type="InterPro" id="IPR035445">
    <property type="entry name" value="GYF-like_dom_sf"/>
</dbReference>
<evidence type="ECO:0000313" key="3">
    <source>
        <dbReference type="EMBL" id="KAK9797753.1"/>
    </source>
</evidence>
<dbReference type="SUPFAM" id="SSF55277">
    <property type="entry name" value="GYF domain"/>
    <property type="match status" value="1"/>
</dbReference>
<feature type="region of interest" description="Disordered" evidence="1">
    <location>
        <begin position="513"/>
        <end position="538"/>
    </location>
</feature>
<dbReference type="Proteomes" id="UP001465755">
    <property type="component" value="Unassembled WGS sequence"/>
</dbReference>
<dbReference type="Gene3D" id="3.40.50.1010">
    <property type="entry name" value="5'-nuclease"/>
    <property type="match status" value="1"/>
</dbReference>
<dbReference type="AlphaFoldDB" id="A0AAW1NXJ8"/>
<feature type="compositionally biased region" description="Low complexity" evidence="1">
    <location>
        <begin position="527"/>
        <end position="538"/>
    </location>
</feature>
<accession>A0AAW1NXJ8</accession>
<dbReference type="InterPro" id="IPR052626">
    <property type="entry name" value="SWT1_Regulator"/>
</dbReference>
<keyword evidence="4" id="KW-1185">Reference proteome</keyword>
<dbReference type="SUPFAM" id="SSF88723">
    <property type="entry name" value="PIN domain-like"/>
    <property type="match status" value="1"/>
</dbReference>
<gene>
    <name evidence="3" type="ORF">WJX73_006820</name>
</gene>